<dbReference type="AlphaFoldDB" id="A0A286USQ7"/>
<evidence type="ECO:0000256" key="4">
    <source>
        <dbReference type="SAM" id="MobiDB-lite"/>
    </source>
</evidence>
<organism evidence="5 6">
    <name type="scientific">Pyrrhoderma noxium</name>
    <dbReference type="NCBI Taxonomy" id="2282107"/>
    <lineage>
        <taxon>Eukaryota</taxon>
        <taxon>Fungi</taxon>
        <taxon>Dikarya</taxon>
        <taxon>Basidiomycota</taxon>
        <taxon>Agaricomycotina</taxon>
        <taxon>Agaricomycetes</taxon>
        <taxon>Hymenochaetales</taxon>
        <taxon>Hymenochaetaceae</taxon>
        <taxon>Pyrrhoderma</taxon>
    </lineage>
</organism>
<feature type="compositionally biased region" description="Low complexity" evidence="4">
    <location>
        <begin position="161"/>
        <end position="170"/>
    </location>
</feature>
<dbReference type="PANTHER" id="PTHR39472">
    <property type="entry name" value="EXPRESSED PROTEIN"/>
    <property type="match status" value="1"/>
</dbReference>
<dbReference type="PANTHER" id="PTHR39472:SF1">
    <property type="entry name" value="EXPRESSED PROTEIN"/>
    <property type="match status" value="1"/>
</dbReference>
<dbReference type="EMBL" id="NBII01000002">
    <property type="protein sequence ID" value="PAV22584.1"/>
    <property type="molecule type" value="Genomic_DNA"/>
</dbReference>
<dbReference type="Proteomes" id="UP000217199">
    <property type="component" value="Unassembled WGS sequence"/>
</dbReference>
<comment type="caution">
    <text evidence="5">The sequence shown here is derived from an EMBL/GenBank/DDBJ whole genome shotgun (WGS) entry which is preliminary data.</text>
</comment>
<evidence type="ECO:0000313" key="5">
    <source>
        <dbReference type="EMBL" id="PAV22584.1"/>
    </source>
</evidence>
<gene>
    <name evidence="5" type="ORF">PNOK_0254100</name>
</gene>
<feature type="coiled-coil region" evidence="3">
    <location>
        <begin position="194"/>
        <end position="221"/>
    </location>
</feature>
<feature type="region of interest" description="Disordered" evidence="4">
    <location>
        <begin position="159"/>
        <end position="180"/>
    </location>
</feature>
<accession>A0A286USQ7</accession>
<feature type="coiled-coil region" evidence="3">
    <location>
        <begin position="76"/>
        <end position="103"/>
    </location>
</feature>
<evidence type="ECO:0000256" key="2">
    <source>
        <dbReference type="ARBA" id="ARBA00023054"/>
    </source>
</evidence>
<protein>
    <submittedName>
        <fullName evidence="5">Uncharacterized protein</fullName>
    </submittedName>
</protein>
<dbReference type="Pfam" id="PF05769">
    <property type="entry name" value="SIKE"/>
    <property type="match status" value="1"/>
</dbReference>
<keyword evidence="6" id="KW-1185">Reference proteome</keyword>
<dbReference type="OrthoDB" id="21214at2759"/>
<reference evidence="5 6" key="1">
    <citation type="journal article" date="2017" name="Mol. Ecol.">
        <title>Comparative and population genomic landscape of Phellinus noxius: A hypervariable fungus causing root rot in trees.</title>
        <authorList>
            <person name="Chung C.L."/>
            <person name="Lee T.J."/>
            <person name="Akiba M."/>
            <person name="Lee H.H."/>
            <person name="Kuo T.H."/>
            <person name="Liu D."/>
            <person name="Ke H.M."/>
            <person name="Yokoi T."/>
            <person name="Roa M.B."/>
            <person name="Lu M.J."/>
            <person name="Chang Y.Y."/>
            <person name="Ann P.J."/>
            <person name="Tsai J.N."/>
            <person name="Chen C.Y."/>
            <person name="Tzean S.S."/>
            <person name="Ota Y."/>
            <person name="Hattori T."/>
            <person name="Sahashi N."/>
            <person name="Liou R.F."/>
            <person name="Kikuchi T."/>
            <person name="Tsai I.J."/>
        </authorList>
    </citation>
    <scope>NUCLEOTIDE SEQUENCE [LARGE SCALE GENOMIC DNA]</scope>
    <source>
        <strain evidence="5 6">FFPRI411160</strain>
    </source>
</reference>
<dbReference type="InterPro" id="IPR008555">
    <property type="entry name" value="SIKE"/>
</dbReference>
<keyword evidence="2 3" id="KW-0175">Coiled coil</keyword>
<evidence type="ECO:0000313" key="6">
    <source>
        <dbReference type="Proteomes" id="UP000217199"/>
    </source>
</evidence>
<comment type="similarity">
    <text evidence="1">Belongs to the SIKE family.</text>
</comment>
<proteinExistence type="inferred from homology"/>
<evidence type="ECO:0000256" key="1">
    <source>
        <dbReference type="ARBA" id="ARBA00005537"/>
    </source>
</evidence>
<dbReference type="InParanoid" id="A0A286USQ7"/>
<evidence type="ECO:0000256" key="3">
    <source>
        <dbReference type="SAM" id="Coils"/>
    </source>
</evidence>
<sequence>MDSDMYRVLHMVQELSEQLAHNQKLVSTLQSQAGTLKEQALQNGSGYSLRRFNVDLSQEFFESELERTNAQAIIENQTLVHENKQLSMLLKEYEQTMETVMSKFRNHALAAQQHEMTLTRHYNTLLLSQDAASVNNNISSNAHVSEPLQRLTDNLKNLLRSLGGDDPSNSGDDDDKPLSDLVNYLEDDTREDWAVERELEISRLEKENEELRKMLGIDSQNAQRMGWDDELQEHKPIIHQLKQNMAHANPSDAWTQRNSPQLQPFNAGPVPGNAMSHLQMVPVPRTMDFQAGVRAGTLRRPSMPRGRGFWPMPSSDRSLMQMGY</sequence>
<name>A0A286USQ7_9AGAM</name>